<name>A0A4Q0NNK5_9FLAO</name>
<feature type="transmembrane region" description="Helical" evidence="1">
    <location>
        <begin position="45"/>
        <end position="63"/>
    </location>
</feature>
<keyword evidence="1" id="KW-1133">Transmembrane helix</keyword>
<reference evidence="2 3" key="1">
    <citation type="submission" date="2018-07" db="EMBL/GenBank/DDBJ databases">
        <title>Leeuwenhoekiella genomics.</title>
        <authorList>
            <person name="Tahon G."/>
            <person name="Willems A."/>
        </authorList>
    </citation>
    <scope>NUCLEOTIDE SEQUENCE [LARGE SCALE GENOMIC DNA]</scope>
    <source>
        <strain evidence="2 3">R-50232</strain>
    </source>
</reference>
<protein>
    <submittedName>
        <fullName evidence="2">Uncharacterized protein</fullName>
    </submittedName>
</protein>
<feature type="transmembrane region" description="Helical" evidence="1">
    <location>
        <begin position="125"/>
        <end position="147"/>
    </location>
</feature>
<dbReference type="RefSeq" id="WP_128762872.1">
    <property type="nucleotide sequence ID" value="NZ_QOVI01000011.1"/>
</dbReference>
<dbReference type="AlphaFoldDB" id="A0A4Q0NNK5"/>
<evidence type="ECO:0000256" key="1">
    <source>
        <dbReference type="SAM" id="Phobius"/>
    </source>
</evidence>
<feature type="transmembrane region" description="Helical" evidence="1">
    <location>
        <begin position="75"/>
        <end position="95"/>
    </location>
</feature>
<evidence type="ECO:0000313" key="3">
    <source>
        <dbReference type="Proteomes" id="UP000289821"/>
    </source>
</evidence>
<dbReference type="Proteomes" id="UP000289821">
    <property type="component" value="Unassembled WGS sequence"/>
</dbReference>
<accession>A0A4Q0NNK5</accession>
<gene>
    <name evidence="2" type="ORF">DSM04_11143</name>
</gene>
<keyword evidence="1" id="KW-0812">Transmembrane</keyword>
<proteinExistence type="predicted"/>
<keyword evidence="1" id="KW-0472">Membrane</keyword>
<keyword evidence="3" id="KW-1185">Reference proteome</keyword>
<feature type="transmembrane region" description="Helical" evidence="1">
    <location>
        <begin position="159"/>
        <end position="178"/>
    </location>
</feature>
<sequence>MELEELKNLWEGMSDKLQQQEQHTKKLLEEVTEHKYHSKLRTIKTSETLGAVICYLGALYLILNFQKIEPLAEQIFAIIAIVLLFSLPVISLRSLKAMQQMPVSSKTYLETLTNFRKSRVQFIKFQRLTVSLGLFLLVIAIPVLAAIKGIDLSETEHFWTLTFPIGIIAFLGFGFWVLRSYTKTLKATEQLLSEIKN</sequence>
<evidence type="ECO:0000313" key="2">
    <source>
        <dbReference type="EMBL" id="RXG11432.1"/>
    </source>
</evidence>
<organism evidence="2 3">
    <name type="scientific">Leeuwenhoekiella aestuarii</name>
    <dbReference type="NCBI Taxonomy" id="2249426"/>
    <lineage>
        <taxon>Bacteria</taxon>
        <taxon>Pseudomonadati</taxon>
        <taxon>Bacteroidota</taxon>
        <taxon>Flavobacteriia</taxon>
        <taxon>Flavobacteriales</taxon>
        <taxon>Flavobacteriaceae</taxon>
        <taxon>Leeuwenhoekiella</taxon>
    </lineage>
</organism>
<dbReference type="EMBL" id="QOVI01000011">
    <property type="protein sequence ID" value="RXG11432.1"/>
    <property type="molecule type" value="Genomic_DNA"/>
</dbReference>
<comment type="caution">
    <text evidence="2">The sequence shown here is derived from an EMBL/GenBank/DDBJ whole genome shotgun (WGS) entry which is preliminary data.</text>
</comment>